<evidence type="ECO:0000256" key="4">
    <source>
        <dbReference type="ARBA" id="ARBA00012911"/>
    </source>
</evidence>
<comment type="subcellular location">
    <subcellularLocation>
        <location evidence="1 11">Cytoplasm</location>
    </subcellularLocation>
</comment>
<comment type="catalytic activity">
    <reaction evidence="10 11">
        <text>aceneuramate = aldehydo-N-acetyl-D-mannosamine + pyruvate</text>
        <dbReference type="Rhea" id="RHEA:23296"/>
        <dbReference type="ChEBI" id="CHEBI:15361"/>
        <dbReference type="ChEBI" id="CHEBI:17122"/>
        <dbReference type="ChEBI" id="CHEBI:173083"/>
        <dbReference type="EC" id="4.1.3.3"/>
    </reaction>
</comment>
<evidence type="ECO:0000256" key="9">
    <source>
        <dbReference type="ARBA" id="ARBA00039936"/>
    </source>
</evidence>
<dbReference type="Pfam" id="PF00701">
    <property type="entry name" value="DHDPS"/>
    <property type="match status" value="1"/>
</dbReference>
<feature type="binding site" evidence="11">
    <location>
        <position position="45"/>
    </location>
    <ligand>
        <name>aceneuramate</name>
        <dbReference type="ChEBI" id="CHEBI:173083"/>
    </ligand>
</feature>
<dbReference type="GO" id="GO:0008747">
    <property type="term" value="F:N-acetylneuraminate lyase activity"/>
    <property type="evidence" value="ECO:0007669"/>
    <property type="project" value="UniProtKB-UniRule"/>
</dbReference>
<feature type="active site" description="Schiff-base intermediate with substrate" evidence="11 12">
    <location>
        <position position="161"/>
    </location>
</feature>
<evidence type="ECO:0000256" key="3">
    <source>
        <dbReference type="ARBA" id="ARBA00011881"/>
    </source>
</evidence>
<feature type="binding site" evidence="11">
    <location>
        <position position="163"/>
    </location>
    <ligand>
        <name>aceneuramate</name>
        <dbReference type="ChEBI" id="CHEBI:173083"/>
    </ligand>
</feature>
<dbReference type="InterPro" id="IPR005264">
    <property type="entry name" value="NanA"/>
</dbReference>
<feature type="binding site" evidence="11">
    <location>
        <position position="187"/>
    </location>
    <ligand>
        <name>aceneuramate</name>
        <dbReference type="ChEBI" id="CHEBI:173083"/>
    </ligand>
</feature>
<organism evidence="14 15">
    <name type="scientific">Pullulanibacillus pueri</name>
    <dbReference type="NCBI Taxonomy" id="1437324"/>
    <lineage>
        <taxon>Bacteria</taxon>
        <taxon>Bacillati</taxon>
        <taxon>Bacillota</taxon>
        <taxon>Bacilli</taxon>
        <taxon>Bacillales</taxon>
        <taxon>Sporolactobacillaceae</taxon>
        <taxon>Pullulanibacillus</taxon>
    </lineage>
</organism>
<evidence type="ECO:0000313" key="14">
    <source>
        <dbReference type="EMBL" id="GGH79965.1"/>
    </source>
</evidence>
<sequence length="289" mass="32542">MKGLFSALLVPFDEKGQVLEKGLRELVRYNIEVQKIDGLYVNGSSGENFMMSKEQKKQVFKIVSEEVNGEVPLIAQVGSINIDEAIELGKYATELGYDSLSAVTPFYYKFSFQEIKAYYESILKETGNTMLIYAIPSLTGVAMSMEQFDALFQNEKIIGVKFTDSNFFLLERLRRRFPHKLIYSGFDEMLIYGVVSGVDGAIGSTYNINGQRAKQIFDLCHKGQLKEAYAIQHTCNDLIERVLDLGIFATLKEILKVKGVEAGTVKSPMQALDESKRSEIEALVRTFDL</sequence>
<dbReference type="UniPathway" id="UPA00629">
    <property type="reaction ID" value="UER00680"/>
</dbReference>
<accession>A0A8J2ZV89</accession>
<dbReference type="Gene3D" id="3.20.20.70">
    <property type="entry name" value="Aldolase class I"/>
    <property type="match status" value="1"/>
</dbReference>
<evidence type="ECO:0000256" key="11">
    <source>
        <dbReference type="HAMAP-Rule" id="MF_01237"/>
    </source>
</evidence>
<dbReference type="SMART" id="SM01130">
    <property type="entry name" value="DHDPS"/>
    <property type="match status" value="1"/>
</dbReference>
<keyword evidence="5 11" id="KW-0963">Cytoplasm</keyword>
<dbReference type="NCBIfam" id="TIGR00683">
    <property type="entry name" value="nanA"/>
    <property type="match status" value="1"/>
</dbReference>
<dbReference type="GO" id="GO:0005829">
    <property type="term" value="C:cytosol"/>
    <property type="evidence" value="ECO:0007669"/>
    <property type="project" value="TreeGrafter"/>
</dbReference>
<dbReference type="SUPFAM" id="SSF51569">
    <property type="entry name" value="Aldolase"/>
    <property type="match status" value="1"/>
</dbReference>
<reference evidence="14" key="1">
    <citation type="journal article" date="2014" name="Int. J. Syst. Evol. Microbiol.">
        <title>Complete genome sequence of Corynebacterium casei LMG S-19264T (=DSM 44701T), isolated from a smear-ripened cheese.</title>
        <authorList>
            <consortium name="US DOE Joint Genome Institute (JGI-PGF)"/>
            <person name="Walter F."/>
            <person name="Albersmeier A."/>
            <person name="Kalinowski J."/>
            <person name="Ruckert C."/>
        </authorList>
    </citation>
    <scope>NUCLEOTIDE SEQUENCE</scope>
    <source>
        <strain evidence="14">CGMCC 1.12777</strain>
    </source>
</reference>
<evidence type="ECO:0000313" key="15">
    <source>
        <dbReference type="Proteomes" id="UP000656813"/>
    </source>
</evidence>
<dbReference type="InterPro" id="IPR002220">
    <property type="entry name" value="DapA-like"/>
</dbReference>
<evidence type="ECO:0000256" key="10">
    <source>
        <dbReference type="ARBA" id="ARBA00044906"/>
    </source>
</evidence>
<evidence type="ECO:0000256" key="8">
    <source>
        <dbReference type="ARBA" id="ARBA00023277"/>
    </source>
</evidence>
<dbReference type="NCBIfam" id="NF003164">
    <property type="entry name" value="PRK04147.1"/>
    <property type="match status" value="1"/>
</dbReference>
<dbReference type="GO" id="GO:0005975">
    <property type="term" value="P:carbohydrate metabolic process"/>
    <property type="evidence" value="ECO:0007669"/>
    <property type="project" value="UniProtKB-UniRule"/>
</dbReference>
<dbReference type="EC" id="4.1.3.3" evidence="4 11"/>
<dbReference type="Proteomes" id="UP000656813">
    <property type="component" value="Unassembled WGS sequence"/>
</dbReference>
<dbReference type="RefSeq" id="WP_188496846.1">
    <property type="nucleotide sequence ID" value="NZ_BMFV01000009.1"/>
</dbReference>
<gene>
    <name evidence="11 14" type="primary">nanA</name>
    <name evidence="14" type="ORF">GCM10007096_15670</name>
</gene>
<dbReference type="HAMAP" id="MF_01237">
    <property type="entry name" value="N_acetylneuram_lyase"/>
    <property type="match status" value="1"/>
</dbReference>
<keyword evidence="15" id="KW-1185">Reference proteome</keyword>
<dbReference type="InterPro" id="IPR013785">
    <property type="entry name" value="Aldolase_TIM"/>
</dbReference>
<evidence type="ECO:0000256" key="13">
    <source>
        <dbReference type="PIRSR" id="PIRSR001365-2"/>
    </source>
</evidence>
<keyword evidence="8 11" id="KW-0119">Carbohydrate metabolism</keyword>
<keyword evidence="6 11" id="KW-0456">Lyase</keyword>
<evidence type="ECO:0000256" key="1">
    <source>
        <dbReference type="ARBA" id="ARBA00004496"/>
    </source>
</evidence>
<proteinExistence type="inferred from homology"/>
<evidence type="ECO:0000256" key="2">
    <source>
        <dbReference type="ARBA" id="ARBA00006324"/>
    </source>
</evidence>
<comment type="subunit">
    <text evidence="3 11">Homotetramer.</text>
</comment>
<keyword evidence="7 11" id="KW-0704">Schiff base</keyword>
<feature type="binding site" evidence="11">
    <location>
        <position position="185"/>
    </location>
    <ligand>
        <name>aceneuramate</name>
        <dbReference type="ChEBI" id="CHEBI:173083"/>
    </ligand>
</feature>
<evidence type="ECO:0000256" key="6">
    <source>
        <dbReference type="ARBA" id="ARBA00023239"/>
    </source>
</evidence>
<dbReference type="GO" id="GO:0019262">
    <property type="term" value="P:N-acetylneuraminate catabolic process"/>
    <property type="evidence" value="ECO:0007669"/>
    <property type="project" value="UniProtKB-UniRule"/>
</dbReference>
<evidence type="ECO:0000256" key="5">
    <source>
        <dbReference type="ARBA" id="ARBA00022490"/>
    </source>
</evidence>
<dbReference type="PRINTS" id="PR00146">
    <property type="entry name" value="DHPICSNTHASE"/>
</dbReference>
<reference evidence="14" key="2">
    <citation type="submission" date="2020-09" db="EMBL/GenBank/DDBJ databases">
        <authorList>
            <person name="Sun Q."/>
            <person name="Zhou Y."/>
        </authorList>
    </citation>
    <scope>NUCLEOTIDE SEQUENCE</scope>
    <source>
        <strain evidence="14">CGMCC 1.12777</strain>
    </source>
</reference>
<comment type="pathway">
    <text evidence="11">Amino-sugar metabolism; N-acetylneuraminate degradation; D-fructose 6-phosphate from N-acetylneuraminate: step 1/5.</text>
</comment>
<feature type="binding site" evidence="11">
    <location>
        <position position="204"/>
    </location>
    <ligand>
        <name>aceneuramate</name>
        <dbReference type="ChEBI" id="CHEBI:173083"/>
    </ligand>
</feature>
<dbReference type="PANTHER" id="PTHR42849:SF1">
    <property type="entry name" value="N-ACETYLNEURAMINATE LYASE"/>
    <property type="match status" value="1"/>
</dbReference>
<evidence type="ECO:0000256" key="12">
    <source>
        <dbReference type="PIRSR" id="PIRSR001365-1"/>
    </source>
</evidence>
<feature type="active site" description="Proton donor" evidence="11">
    <location>
        <position position="133"/>
    </location>
</feature>
<comment type="function">
    <text evidence="11">Catalyzes the reversible aldol cleavage of N-acetylneuraminic acid (sialic acid; Neu5Ac) to form pyruvate and N-acetylmannosamine (ManNAc) via a Schiff base intermediate.</text>
</comment>
<dbReference type="EMBL" id="BMFV01000009">
    <property type="protein sequence ID" value="GGH79965.1"/>
    <property type="molecule type" value="Genomic_DNA"/>
</dbReference>
<dbReference type="AlphaFoldDB" id="A0A8J2ZV89"/>
<dbReference type="InterPro" id="IPR020625">
    <property type="entry name" value="Schiff_base-form_aldolases_AS"/>
</dbReference>
<dbReference type="PANTHER" id="PTHR42849">
    <property type="entry name" value="N-ACETYLNEURAMINATE LYASE"/>
    <property type="match status" value="1"/>
</dbReference>
<feature type="binding site" evidence="13">
    <location>
        <position position="202"/>
    </location>
    <ligand>
        <name>pyruvate</name>
        <dbReference type="ChEBI" id="CHEBI:15361"/>
    </ligand>
</feature>
<comment type="caution">
    <text evidence="14">The sequence shown here is derived from an EMBL/GenBank/DDBJ whole genome shotgun (WGS) entry which is preliminary data.</text>
</comment>
<feature type="binding site" evidence="11">
    <location>
        <position position="188"/>
    </location>
    <ligand>
        <name>aceneuramate</name>
        <dbReference type="ChEBI" id="CHEBI:173083"/>
    </ligand>
</feature>
<dbReference type="PROSITE" id="PS00666">
    <property type="entry name" value="DHDPS_2"/>
    <property type="match status" value="1"/>
</dbReference>
<evidence type="ECO:0000256" key="7">
    <source>
        <dbReference type="ARBA" id="ARBA00023270"/>
    </source>
</evidence>
<name>A0A8J2ZV89_9BACL</name>
<dbReference type="PIRSF" id="PIRSF001365">
    <property type="entry name" value="DHDPS"/>
    <property type="match status" value="1"/>
</dbReference>
<feature type="binding site" evidence="11">
    <location>
        <position position="44"/>
    </location>
    <ligand>
        <name>aceneuramate</name>
        <dbReference type="ChEBI" id="CHEBI:173083"/>
    </ligand>
</feature>
<protein>
    <recommendedName>
        <fullName evidence="9 11">N-acetylneuraminate lyase</fullName>
        <shortName evidence="11">NAL</shortName>
        <shortName evidence="11">Neu5Ac lyase</shortName>
        <ecNumber evidence="4 11">4.1.3.3</ecNumber>
    </recommendedName>
    <alternativeName>
        <fullName evidence="11">N-acetylneuraminate pyruvate-lyase</fullName>
    </alternativeName>
    <alternativeName>
        <fullName evidence="11">N-acetylneuraminic acid aldolase</fullName>
    </alternativeName>
    <alternativeName>
        <fullName evidence="11">Sialate lyase</fullName>
    </alternativeName>
    <alternativeName>
        <fullName evidence="11">Sialic acid aldolase</fullName>
    </alternativeName>
    <alternativeName>
        <fullName evidence="11">Sialic acid lyase</fullName>
    </alternativeName>
</protein>
<comment type="similarity">
    <text evidence="2 11">Belongs to the DapA family. NanA subfamily.</text>
</comment>
<feature type="active site" description="Proton donor/acceptor" evidence="12">
    <location>
        <position position="133"/>
    </location>
</feature>